<accession>A0A1E1KSK8</accession>
<dbReference type="Gene3D" id="3.60.70.12">
    <property type="entry name" value="L-amino peptidase D-ALA esterase/amidase"/>
    <property type="match status" value="1"/>
</dbReference>
<keyword evidence="2" id="KW-0378">Hydrolase</keyword>
<comment type="similarity">
    <text evidence="1">Belongs to the peptidase S58 family.</text>
</comment>
<dbReference type="SUPFAM" id="SSF56266">
    <property type="entry name" value="DmpA/ArgJ-like"/>
    <property type="match status" value="1"/>
</dbReference>
<keyword evidence="2" id="KW-0031">Aminopeptidase</keyword>
<name>A0A1E1KSK8_9HELO</name>
<organism evidence="2 3">
    <name type="scientific">Rhynchosporium graminicola</name>
    <dbReference type="NCBI Taxonomy" id="2792576"/>
    <lineage>
        <taxon>Eukaryota</taxon>
        <taxon>Fungi</taxon>
        <taxon>Dikarya</taxon>
        <taxon>Ascomycota</taxon>
        <taxon>Pezizomycotina</taxon>
        <taxon>Leotiomycetes</taxon>
        <taxon>Helotiales</taxon>
        <taxon>Ploettnerulaceae</taxon>
        <taxon>Rhynchosporium</taxon>
    </lineage>
</organism>
<sequence>MVRMTIRDVGYTPGQLPTGTKNSILDVKGVHVGQATVGEDGSSVRSGVTVILPRAPDDISIPCYAGMHTLNGNGEVSGSYQIKDWGFTNMPIALTNSTSFGTVFQQIWEWTLKNAREKNTSLETMSHNYGTPIVAETADWWLNDVHAAGLKPETVQEAFTNALTQKEVMESQYGGGAGMTCHHFPGGTGTSSRIVKGGEGSEGAEFTVGVLCQTNYGHVPDLQIGGVPIGKLILKEKGHPVHMPDSTDEKVTTGGKAEDGSIVIILITDAPMLPHQLARLARHCAVGLAQVGGHGVGSNFSGDIVLALSTGNAPNERVLNAPKNGISVIESNDIKIIKNESMDTMYRAASEATEESILNSLVAGRAGRTGYKGIKLDGFPVDLVGKLLQKYRVVV</sequence>
<dbReference type="PANTHER" id="PTHR36512:SF3">
    <property type="entry name" value="BLR5678 PROTEIN"/>
    <property type="match status" value="1"/>
</dbReference>
<dbReference type="GO" id="GO:0004177">
    <property type="term" value="F:aminopeptidase activity"/>
    <property type="evidence" value="ECO:0007669"/>
    <property type="project" value="UniProtKB-KW"/>
</dbReference>
<comment type="caution">
    <text evidence="2">The sequence shown here is derived from an EMBL/GenBank/DDBJ whole genome shotgun (WGS) entry which is preliminary data.</text>
</comment>
<evidence type="ECO:0000313" key="3">
    <source>
        <dbReference type="Proteomes" id="UP000178129"/>
    </source>
</evidence>
<dbReference type="Pfam" id="PF03576">
    <property type="entry name" value="Peptidase_S58"/>
    <property type="match status" value="1"/>
</dbReference>
<dbReference type="InterPro" id="IPR005321">
    <property type="entry name" value="Peptidase_S58_DmpA"/>
</dbReference>
<protein>
    <submittedName>
        <fullName evidence="2">Related to aminopeptidase</fullName>
    </submittedName>
</protein>
<dbReference type="STRING" id="914237.A0A1E1KSK8"/>
<reference evidence="3" key="1">
    <citation type="submission" date="2016-03" db="EMBL/GenBank/DDBJ databases">
        <authorList>
            <person name="Ploux O."/>
        </authorList>
    </citation>
    <scope>NUCLEOTIDE SEQUENCE [LARGE SCALE GENOMIC DNA]</scope>
    <source>
        <strain evidence="3">UK7</strain>
    </source>
</reference>
<dbReference type="InParanoid" id="A0A1E1KSK8"/>
<dbReference type="AlphaFoldDB" id="A0A1E1KSK8"/>
<evidence type="ECO:0000256" key="1">
    <source>
        <dbReference type="ARBA" id="ARBA00007068"/>
    </source>
</evidence>
<evidence type="ECO:0000313" key="2">
    <source>
        <dbReference type="EMBL" id="CZT01013.1"/>
    </source>
</evidence>
<keyword evidence="2" id="KW-0645">Protease</keyword>
<proteinExistence type="inferred from homology"/>
<gene>
    <name evidence="2" type="ORF">RCO7_02823</name>
</gene>
<dbReference type="InterPro" id="IPR016117">
    <property type="entry name" value="ArgJ-like_dom_sf"/>
</dbReference>
<dbReference type="EMBL" id="FJUW01000021">
    <property type="protein sequence ID" value="CZT01013.1"/>
    <property type="molecule type" value="Genomic_DNA"/>
</dbReference>
<dbReference type="PANTHER" id="PTHR36512">
    <property type="entry name" value="D-AMINOPEPTIDASE"/>
    <property type="match status" value="1"/>
</dbReference>
<dbReference type="Proteomes" id="UP000178129">
    <property type="component" value="Unassembled WGS sequence"/>
</dbReference>
<keyword evidence="3" id="KW-1185">Reference proteome</keyword>